<evidence type="ECO:0000313" key="3">
    <source>
        <dbReference type="Proteomes" id="UP001055156"/>
    </source>
</evidence>
<dbReference type="RefSeq" id="WP_238312511.1">
    <property type="nucleotide sequence ID" value="NZ_BPQV01000010.1"/>
</dbReference>
<keyword evidence="1" id="KW-0812">Transmembrane</keyword>
<evidence type="ECO:0000256" key="1">
    <source>
        <dbReference type="SAM" id="Phobius"/>
    </source>
</evidence>
<keyword evidence="3" id="KW-1185">Reference proteome</keyword>
<feature type="transmembrane region" description="Helical" evidence="1">
    <location>
        <begin position="40"/>
        <end position="61"/>
    </location>
</feature>
<organism evidence="2 3">
    <name type="scientific">Methylobacterium organophilum</name>
    <dbReference type="NCBI Taxonomy" id="410"/>
    <lineage>
        <taxon>Bacteria</taxon>
        <taxon>Pseudomonadati</taxon>
        <taxon>Pseudomonadota</taxon>
        <taxon>Alphaproteobacteria</taxon>
        <taxon>Hyphomicrobiales</taxon>
        <taxon>Methylobacteriaceae</taxon>
        <taxon>Methylobacterium</taxon>
    </lineage>
</organism>
<comment type="caution">
    <text evidence="2">The sequence shown here is derived from an EMBL/GenBank/DDBJ whole genome shotgun (WGS) entry which is preliminary data.</text>
</comment>
<name>A0ABQ4TBZ4_METOR</name>
<reference evidence="2" key="2">
    <citation type="submission" date="2021-08" db="EMBL/GenBank/DDBJ databases">
        <authorList>
            <person name="Tani A."/>
            <person name="Ola A."/>
            <person name="Ogura Y."/>
            <person name="Katsura K."/>
            <person name="Hayashi T."/>
        </authorList>
    </citation>
    <scope>NUCLEOTIDE SEQUENCE</scope>
    <source>
        <strain evidence="2">NBRC 15689</strain>
    </source>
</reference>
<dbReference type="Proteomes" id="UP001055156">
    <property type="component" value="Unassembled WGS sequence"/>
</dbReference>
<evidence type="ECO:0008006" key="4">
    <source>
        <dbReference type="Google" id="ProtNLM"/>
    </source>
</evidence>
<evidence type="ECO:0000313" key="2">
    <source>
        <dbReference type="EMBL" id="GJE28571.1"/>
    </source>
</evidence>
<sequence length="115" mass="12299">MEGLFASGRIVDLILVLVVAETLGLVWLRRVLGRGPSLPALLPSLLAGVGLMLALRAALLGSAWTSIAPWLALSLLAHLADLALRFARETVRRRQQYCSPGTSVENTAFPPGRSI</sequence>
<reference evidence="2" key="1">
    <citation type="journal article" date="2021" name="Front. Microbiol.">
        <title>Comprehensive Comparative Genomics and Phenotyping of Methylobacterium Species.</title>
        <authorList>
            <person name="Alessa O."/>
            <person name="Ogura Y."/>
            <person name="Fujitani Y."/>
            <person name="Takami H."/>
            <person name="Hayashi T."/>
            <person name="Sahin N."/>
            <person name="Tani A."/>
        </authorList>
    </citation>
    <scope>NUCLEOTIDE SEQUENCE</scope>
    <source>
        <strain evidence="2">NBRC 15689</strain>
    </source>
</reference>
<protein>
    <recommendedName>
        <fullName evidence="4">DUF1622 domain-containing protein</fullName>
    </recommendedName>
</protein>
<proteinExistence type="predicted"/>
<keyword evidence="1" id="KW-0472">Membrane</keyword>
<feature type="transmembrane region" description="Helical" evidence="1">
    <location>
        <begin position="6"/>
        <end position="28"/>
    </location>
</feature>
<keyword evidence="1" id="KW-1133">Transmembrane helix</keyword>
<dbReference type="EMBL" id="BPQV01000010">
    <property type="protein sequence ID" value="GJE28571.1"/>
    <property type="molecule type" value="Genomic_DNA"/>
</dbReference>
<accession>A0ABQ4TBZ4</accession>
<feature type="transmembrane region" description="Helical" evidence="1">
    <location>
        <begin position="67"/>
        <end position="87"/>
    </location>
</feature>
<gene>
    <name evidence="2" type="ORF">LKMONMHP_3443</name>
</gene>